<dbReference type="GO" id="GO:0046872">
    <property type="term" value="F:metal ion binding"/>
    <property type="evidence" value="ECO:0007669"/>
    <property type="project" value="UniProtKB-KW"/>
</dbReference>
<keyword evidence="4 9" id="KW-0418">Kinase</keyword>
<feature type="binding site" evidence="9">
    <location>
        <position position="175"/>
    </location>
    <ligand>
        <name>ATP</name>
        <dbReference type="ChEBI" id="CHEBI:30616"/>
    </ligand>
</feature>
<dbReference type="GO" id="GO:0005634">
    <property type="term" value="C:nucleus"/>
    <property type="evidence" value="ECO:0007669"/>
    <property type="project" value="UniProtKB-SubCell"/>
</dbReference>
<dbReference type="STRING" id="1858805.M5G0C5"/>
<dbReference type="InterPro" id="IPR029056">
    <property type="entry name" value="Ribokinase-like"/>
</dbReference>
<dbReference type="Gene3D" id="3.40.1190.20">
    <property type="match status" value="1"/>
</dbReference>
<dbReference type="GeneID" id="63691964"/>
<feature type="active site" description="Proton acceptor" evidence="9">
    <location>
        <position position="259"/>
    </location>
</feature>
<dbReference type="PANTHER" id="PTHR10584">
    <property type="entry name" value="SUGAR KINASE"/>
    <property type="match status" value="1"/>
</dbReference>
<keyword evidence="12" id="KW-1185">Reference proteome</keyword>
<evidence type="ECO:0000256" key="6">
    <source>
        <dbReference type="ARBA" id="ARBA00022842"/>
    </source>
</evidence>
<dbReference type="InterPro" id="IPR011611">
    <property type="entry name" value="PfkB_dom"/>
</dbReference>
<gene>
    <name evidence="11" type="ORF">DACRYDRAFT_89278</name>
</gene>
<proteinExistence type="inferred from homology"/>
<feature type="domain" description="Carbohydrate kinase PfkB" evidence="10">
    <location>
        <begin position="6"/>
        <end position="306"/>
    </location>
</feature>
<evidence type="ECO:0000313" key="11">
    <source>
        <dbReference type="EMBL" id="EJU01595.1"/>
    </source>
</evidence>
<dbReference type="GO" id="GO:0005524">
    <property type="term" value="F:ATP binding"/>
    <property type="evidence" value="ECO:0007669"/>
    <property type="project" value="UniProtKB-UniRule"/>
</dbReference>
<comment type="pathway">
    <text evidence="9">Carbohydrate metabolism; D-ribose degradation; D-ribose 5-phosphate from beta-D-ribopyranose: step 2/2.</text>
</comment>
<dbReference type="Proteomes" id="UP000030653">
    <property type="component" value="Unassembled WGS sequence"/>
</dbReference>
<dbReference type="AlphaFoldDB" id="M5G0C5"/>
<dbReference type="GO" id="GO:0019303">
    <property type="term" value="P:D-ribose catabolic process"/>
    <property type="evidence" value="ECO:0007669"/>
    <property type="project" value="UniProtKB-UniRule"/>
</dbReference>
<feature type="binding site" evidence="9">
    <location>
        <position position="128"/>
    </location>
    <ligand>
        <name>substrate</name>
    </ligand>
</feature>
<reference evidence="11 12" key="1">
    <citation type="journal article" date="2012" name="Science">
        <title>The Paleozoic origin of enzymatic lignin decomposition reconstructed from 31 fungal genomes.</title>
        <authorList>
            <person name="Floudas D."/>
            <person name="Binder M."/>
            <person name="Riley R."/>
            <person name="Barry K."/>
            <person name="Blanchette R.A."/>
            <person name="Henrissat B."/>
            <person name="Martinez A.T."/>
            <person name="Otillar R."/>
            <person name="Spatafora J.W."/>
            <person name="Yadav J.S."/>
            <person name="Aerts A."/>
            <person name="Benoit I."/>
            <person name="Boyd A."/>
            <person name="Carlson A."/>
            <person name="Copeland A."/>
            <person name="Coutinho P.M."/>
            <person name="de Vries R.P."/>
            <person name="Ferreira P."/>
            <person name="Findley K."/>
            <person name="Foster B."/>
            <person name="Gaskell J."/>
            <person name="Glotzer D."/>
            <person name="Gorecki P."/>
            <person name="Heitman J."/>
            <person name="Hesse C."/>
            <person name="Hori C."/>
            <person name="Igarashi K."/>
            <person name="Jurgens J.A."/>
            <person name="Kallen N."/>
            <person name="Kersten P."/>
            <person name="Kohler A."/>
            <person name="Kuees U."/>
            <person name="Kumar T.K.A."/>
            <person name="Kuo A."/>
            <person name="LaButti K."/>
            <person name="Larrondo L.F."/>
            <person name="Lindquist E."/>
            <person name="Ling A."/>
            <person name="Lombard V."/>
            <person name="Lucas S."/>
            <person name="Lundell T."/>
            <person name="Martin R."/>
            <person name="McLaughlin D.J."/>
            <person name="Morgenstern I."/>
            <person name="Morin E."/>
            <person name="Murat C."/>
            <person name="Nagy L.G."/>
            <person name="Nolan M."/>
            <person name="Ohm R.A."/>
            <person name="Patyshakuliyeva A."/>
            <person name="Rokas A."/>
            <person name="Ruiz-Duenas F.J."/>
            <person name="Sabat G."/>
            <person name="Salamov A."/>
            <person name="Samejima M."/>
            <person name="Schmutz J."/>
            <person name="Slot J.C."/>
            <person name="St John F."/>
            <person name="Stenlid J."/>
            <person name="Sun H."/>
            <person name="Sun S."/>
            <person name="Syed K."/>
            <person name="Tsang A."/>
            <person name="Wiebenga A."/>
            <person name="Young D."/>
            <person name="Pisabarro A."/>
            <person name="Eastwood D.C."/>
            <person name="Martin F."/>
            <person name="Cullen D."/>
            <person name="Grigoriev I.V."/>
            <person name="Hibbett D.S."/>
        </authorList>
    </citation>
    <scope>NUCLEOTIDE SEQUENCE [LARGE SCALE GENOMIC DNA]</scope>
    <source>
        <strain evidence="11 12">DJM-731 SS1</strain>
    </source>
</reference>
<dbReference type="RefSeq" id="XP_040628492.1">
    <property type="nucleotide sequence ID" value="XM_040776902.1"/>
</dbReference>
<organism evidence="11 12">
    <name type="scientific">Dacryopinax primogenitus (strain DJM 731)</name>
    <name type="common">Brown rot fungus</name>
    <dbReference type="NCBI Taxonomy" id="1858805"/>
    <lineage>
        <taxon>Eukaryota</taxon>
        <taxon>Fungi</taxon>
        <taxon>Dikarya</taxon>
        <taxon>Basidiomycota</taxon>
        <taxon>Agaricomycotina</taxon>
        <taxon>Dacrymycetes</taxon>
        <taxon>Dacrymycetales</taxon>
        <taxon>Dacrymycetaceae</taxon>
        <taxon>Dacryopinax</taxon>
    </lineage>
</organism>
<evidence type="ECO:0000256" key="9">
    <source>
        <dbReference type="HAMAP-Rule" id="MF_03215"/>
    </source>
</evidence>
<evidence type="ECO:0000256" key="2">
    <source>
        <dbReference type="ARBA" id="ARBA00022723"/>
    </source>
</evidence>
<dbReference type="Pfam" id="PF00294">
    <property type="entry name" value="PfkB"/>
    <property type="match status" value="1"/>
</dbReference>
<feature type="binding site" evidence="9">
    <location>
        <position position="255"/>
    </location>
    <ligand>
        <name>K(+)</name>
        <dbReference type="ChEBI" id="CHEBI:29103"/>
    </ligand>
</feature>
<dbReference type="HAMAP" id="MF_01987">
    <property type="entry name" value="Ribokinase"/>
    <property type="match status" value="1"/>
</dbReference>
<evidence type="ECO:0000256" key="7">
    <source>
        <dbReference type="ARBA" id="ARBA00022958"/>
    </source>
</evidence>
<evidence type="ECO:0000313" key="12">
    <source>
        <dbReference type="Proteomes" id="UP000030653"/>
    </source>
</evidence>
<keyword evidence="9" id="KW-0539">Nucleus</keyword>
<dbReference type="InterPro" id="IPR011877">
    <property type="entry name" value="Ribokinase"/>
</dbReference>
<keyword evidence="3 9" id="KW-0547">Nucleotide-binding</keyword>
<feature type="binding site" evidence="9">
    <location>
        <position position="299"/>
    </location>
    <ligand>
        <name>K(+)</name>
        <dbReference type="ChEBI" id="CHEBI:29103"/>
    </ligand>
</feature>
<feature type="binding site" evidence="9">
    <location>
        <position position="253"/>
    </location>
    <ligand>
        <name>K(+)</name>
        <dbReference type="ChEBI" id="CHEBI:29103"/>
    </ligand>
</feature>
<keyword evidence="5 9" id="KW-0067">ATP-binding</keyword>
<dbReference type="PRINTS" id="PR00990">
    <property type="entry name" value="RIBOKINASE"/>
</dbReference>
<keyword evidence="8 9" id="KW-0119">Carbohydrate metabolism</keyword>
<keyword evidence="1 9" id="KW-0808">Transferase</keyword>
<protein>
    <recommendedName>
        <fullName evidence="9">Ribokinase</fullName>
        <shortName evidence="9">RK</shortName>
        <ecNumber evidence="9">2.7.1.15</ecNumber>
    </recommendedName>
</protein>
<dbReference type="UniPathway" id="UPA00916">
    <property type="reaction ID" value="UER00889"/>
</dbReference>
<dbReference type="SUPFAM" id="SSF53613">
    <property type="entry name" value="Ribokinase-like"/>
    <property type="match status" value="1"/>
</dbReference>
<evidence type="ECO:0000256" key="8">
    <source>
        <dbReference type="ARBA" id="ARBA00023277"/>
    </source>
</evidence>
<evidence type="ECO:0000256" key="1">
    <source>
        <dbReference type="ARBA" id="ARBA00022679"/>
    </source>
</evidence>
<comment type="similarity">
    <text evidence="9">Belongs to the carbohydrate kinase PfkB family. Ribokinase subfamily.</text>
</comment>
<evidence type="ECO:0000256" key="5">
    <source>
        <dbReference type="ARBA" id="ARBA00022840"/>
    </source>
</evidence>
<dbReference type="OMA" id="DIVLIQQ"/>
<comment type="cofactor">
    <cofactor evidence="9">
        <name>Mg(2+)</name>
        <dbReference type="ChEBI" id="CHEBI:18420"/>
    </cofactor>
    <text evidence="9">Requires a divalent cation, most likely magnesium in vivo, as an electrophilic catalyst to aid phosphoryl group transfer. It is the chelate of the metal and the nucleotide that is the actual substrate.</text>
</comment>
<feature type="binding site" evidence="9">
    <location>
        <position position="297"/>
    </location>
    <ligand>
        <name>K(+)</name>
        <dbReference type="ChEBI" id="CHEBI:29103"/>
    </ligand>
</feature>
<comment type="caution">
    <text evidence="9">Lacks conserved residue(s) required for the propagation of feature annotation.</text>
</comment>
<name>M5G0C5_DACPD</name>
<keyword evidence="2 9" id="KW-0479">Metal-binding</keyword>
<feature type="binding site" evidence="9">
    <location>
        <position position="294"/>
    </location>
    <ligand>
        <name>K(+)</name>
        <dbReference type="ChEBI" id="CHEBI:29103"/>
    </ligand>
</feature>
<keyword evidence="9" id="KW-0963">Cytoplasm</keyword>
<dbReference type="GO" id="GO:0005737">
    <property type="term" value="C:cytoplasm"/>
    <property type="evidence" value="ECO:0007669"/>
    <property type="project" value="UniProtKB-SubCell"/>
</dbReference>
<dbReference type="CDD" id="cd01174">
    <property type="entry name" value="ribokinase"/>
    <property type="match status" value="1"/>
</dbReference>
<dbReference type="InterPro" id="IPR002139">
    <property type="entry name" value="Ribo/fructo_kinase"/>
</dbReference>
<comment type="function">
    <text evidence="9">Catalyzes the phosphorylation of ribose at O-5 in a reaction requiring ATP and magnesium. The resulting D-ribose-5-phosphate can then be used either for sythesis of nucleotides, histidine, and tryptophan, or as a component of the pentose phosphate pathway.</text>
</comment>
<feature type="binding site" evidence="9">
    <location>
        <begin position="41"/>
        <end position="45"/>
    </location>
    <ligand>
        <name>substrate</name>
    </ligand>
</feature>
<evidence type="ECO:0000259" key="10">
    <source>
        <dbReference type="Pfam" id="PF00294"/>
    </source>
</evidence>
<dbReference type="GO" id="GO:0004747">
    <property type="term" value="F:ribokinase activity"/>
    <property type="evidence" value="ECO:0007669"/>
    <property type="project" value="UniProtKB-UniRule"/>
</dbReference>
<sequence>MAGTCLVRGSINIDEFFRVPHIAHAGETLSSTGELTRRAGGKGANQAAAIARAGGNVQLVGAVGTDGDWVKQQLSEAGVDVKGVHIHPEISTGRAIIQLTPEGTNHLALHPPSYHLAPPITHLLLQNEILQETTLEFLKYAKEKGIRTIYNPSPLLPKEEIAKFPWGMVDYLLLNEHEAAALADATAPHAHAHSLPPTSKAPQIATVLTRLQQPLFQHCTVILTLGGQGVVAHISKDEIYYLPAATLRGTVRDSTGAGDCFTGYFVEGLLSGREKEQDGWKGLLRRCVVAAGMCVERSGAMGSIPTAAEVDERLNELGQM</sequence>
<comment type="subcellular location">
    <subcellularLocation>
        <location evidence="9">Cytoplasm</location>
    </subcellularLocation>
    <subcellularLocation>
        <location evidence="9">Nucleus</location>
    </subcellularLocation>
</comment>
<keyword evidence="6 9" id="KW-0460">Magnesium</keyword>
<feature type="binding site" evidence="9">
    <location>
        <position position="259"/>
    </location>
    <ligand>
        <name>substrate</name>
    </ligand>
</feature>
<comment type="activity regulation">
    <text evidence="9">Activated by a monovalent cation that binds near, but not in, the active site. The most likely occupant of the site in vivo is potassium. Ion binding induces a conformational change that may alter substrate affinity.</text>
</comment>
<feature type="binding site" evidence="9">
    <location>
        <position position="303"/>
    </location>
    <ligand>
        <name>K(+)</name>
        <dbReference type="ChEBI" id="CHEBI:29103"/>
    </ligand>
</feature>
<feature type="binding site" evidence="9">
    <location>
        <begin position="12"/>
        <end position="14"/>
    </location>
    <ligand>
        <name>substrate</name>
    </ligand>
</feature>
<dbReference type="EMBL" id="JH795864">
    <property type="protein sequence ID" value="EJU01595.1"/>
    <property type="molecule type" value="Genomic_DNA"/>
</dbReference>
<evidence type="ECO:0000256" key="3">
    <source>
        <dbReference type="ARBA" id="ARBA00022741"/>
    </source>
</evidence>
<comment type="catalytic activity">
    <reaction evidence="9">
        <text>D-ribose + ATP = D-ribose 5-phosphate + ADP + H(+)</text>
        <dbReference type="Rhea" id="RHEA:13697"/>
        <dbReference type="ChEBI" id="CHEBI:15378"/>
        <dbReference type="ChEBI" id="CHEBI:30616"/>
        <dbReference type="ChEBI" id="CHEBI:47013"/>
        <dbReference type="ChEBI" id="CHEBI:78346"/>
        <dbReference type="ChEBI" id="CHEBI:456216"/>
        <dbReference type="EC" id="2.7.1.15"/>
    </reaction>
</comment>
<dbReference type="HOGENOM" id="CLU_027634_2_1_1"/>
<dbReference type="OrthoDB" id="415590at2759"/>
<keyword evidence="7 9" id="KW-0630">Potassium</keyword>
<feature type="binding site" evidence="9">
    <location>
        <begin position="224"/>
        <end position="229"/>
    </location>
    <ligand>
        <name>ATP</name>
        <dbReference type="ChEBI" id="CHEBI:30616"/>
    </ligand>
</feature>
<feature type="binding site" evidence="9">
    <location>
        <begin position="258"/>
        <end position="259"/>
    </location>
    <ligand>
        <name>ATP</name>
        <dbReference type="ChEBI" id="CHEBI:30616"/>
    </ligand>
</feature>
<comment type="subunit">
    <text evidence="9">Homodimer.</text>
</comment>
<accession>M5G0C5</accession>
<evidence type="ECO:0000256" key="4">
    <source>
        <dbReference type="ARBA" id="ARBA00022777"/>
    </source>
</evidence>
<dbReference type="PANTHER" id="PTHR10584:SF166">
    <property type="entry name" value="RIBOKINASE"/>
    <property type="match status" value="1"/>
</dbReference>
<dbReference type="EC" id="2.7.1.15" evidence="9"/>